<evidence type="ECO:0000259" key="4">
    <source>
        <dbReference type="SMART" id="SM00829"/>
    </source>
</evidence>
<dbReference type="OrthoDB" id="9992527at2759"/>
<dbReference type="EMBL" id="KZ821474">
    <property type="protein sequence ID" value="PYH31293.1"/>
    <property type="molecule type" value="Genomic_DNA"/>
</dbReference>
<dbReference type="InterPro" id="IPR020843">
    <property type="entry name" value="ER"/>
</dbReference>
<dbReference type="GeneID" id="37124249"/>
<organism evidence="5 6">
    <name type="scientific">Aspergillus neoniger (strain CBS 115656)</name>
    <dbReference type="NCBI Taxonomy" id="1448310"/>
    <lineage>
        <taxon>Eukaryota</taxon>
        <taxon>Fungi</taxon>
        <taxon>Dikarya</taxon>
        <taxon>Ascomycota</taxon>
        <taxon>Pezizomycotina</taxon>
        <taxon>Eurotiomycetes</taxon>
        <taxon>Eurotiomycetidae</taxon>
        <taxon>Eurotiales</taxon>
        <taxon>Aspergillaceae</taxon>
        <taxon>Aspergillus</taxon>
        <taxon>Aspergillus subgen. Circumdati</taxon>
    </lineage>
</organism>
<evidence type="ECO:0000256" key="2">
    <source>
        <dbReference type="ARBA" id="ARBA00022741"/>
    </source>
</evidence>
<dbReference type="InterPro" id="IPR011032">
    <property type="entry name" value="GroES-like_sf"/>
</dbReference>
<dbReference type="InterPro" id="IPR013154">
    <property type="entry name" value="ADH-like_N"/>
</dbReference>
<dbReference type="RefSeq" id="XP_025476771.1">
    <property type="nucleotide sequence ID" value="XM_025621793.1"/>
</dbReference>
<evidence type="ECO:0000313" key="6">
    <source>
        <dbReference type="Proteomes" id="UP000247647"/>
    </source>
</evidence>
<comment type="similarity">
    <text evidence="1">Belongs to the zinc-containing alcohol dehydrogenase family.</text>
</comment>
<dbReference type="PANTHER" id="PTHR45348">
    <property type="entry name" value="HYPOTHETICAL OXIDOREDUCTASE (EUROFUNG)"/>
    <property type="match status" value="1"/>
</dbReference>
<protein>
    <submittedName>
        <fullName evidence="5">Alcohol dehydrogenase</fullName>
    </submittedName>
</protein>
<dbReference type="SUPFAM" id="SSF50129">
    <property type="entry name" value="GroES-like"/>
    <property type="match status" value="1"/>
</dbReference>
<evidence type="ECO:0000313" key="5">
    <source>
        <dbReference type="EMBL" id="PYH31293.1"/>
    </source>
</evidence>
<dbReference type="GO" id="GO:0016651">
    <property type="term" value="F:oxidoreductase activity, acting on NAD(P)H"/>
    <property type="evidence" value="ECO:0007669"/>
    <property type="project" value="InterPro"/>
</dbReference>
<dbReference type="Pfam" id="PF08240">
    <property type="entry name" value="ADH_N"/>
    <property type="match status" value="1"/>
</dbReference>
<dbReference type="AlphaFoldDB" id="A0A318YFP5"/>
<dbReference type="InterPro" id="IPR047122">
    <property type="entry name" value="Trans-enoyl_RdTase-like"/>
</dbReference>
<proteinExistence type="inferred from homology"/>
<dbReference type="PANTHER" id="PTHR45348:SF3">
    <property type="entry name" value="ENOYL REDUCTASE (ER) DOMAIN-CONTAINING PROTEIN"/>
    <property type="match status" value="1"/>
</dbReference>
<evidence type="ECO:0000256" key="3">
    <source>
        <dbReference type="ARBA" id="ARBA00023002"/>
    </source>
</evidence>
<dbReference type="SMART" id="SM00829">
    <property type="entry name" value="PKS_ER"/>
    <property type="match status" value="1"/>
</dbReference>
<accession>A0A318YFP5</accession>
<dbReference type="InterPro" id="IPR036291">
    <property type="entry name" value="NAD(P)-bd_dom_sf"/>
</dbReference>
<keyword evidence="3" id="KW-0560">Oxidoreductase</keyword>
<dbReference type="CDD" id="cd08249">
    <property type="entry name" value="enoyl_reductase_like"/>
    <property type="match status" value="1"/>
</dbReference>
<name>A0A318YFP5_ASPNB</name>
<keyword evidence="6" id="KW-1185">Reference proteome</keyword>
<dbReference type="SUPFAM" id="SSF51735">
    <property type="entry name" value="NAD(P)-binding Rossmann-fold domains"/>
    <property type="match status" value="1"/>
</dbReference>
<dbReference type="Proteomes" id="UP000247647">
    <property type="component" value="Unassembled WGS sequence"/>
</dbReference>
<feature type="domain" description="Enoyl reductase (ER)" evidence="4">
    <location>
        <begin position="14"/>
        <end position="359"/>
    </location>
</feature>
<dbReference type="Gene3D" id="3.90.180.10">
    <property type="entry name" value="Medium-chain alcohol dehydrogenases, catalytic domain"/>
    <property type="match status" value="1"/>
</dbReference>
<reference evidence="5" key="1">
    <citation type="submission" date="2016-12" db="EMBL/GenBank/DDBJ databases">
        <title>The genomes of Aspergillus section Nigri reveals drivers in fungal speciation.</title>
        <authorList>
            <consortium name="DOE Joint Genome Institute"/>
            <person name="Vesth T.C."/>
            <person name="Nybo J."/>
            <person name="Theobald S."/>
            <person name="Brandl J."/>
            <person name="Frisvad J.C."/>
            <person name="Nielsen K.F."/>
            <person name="Lyhne E.K."/>
            <person name="Kogle M.E."/>
            <person name="Kuo A."/>
            <person name="Riley R."/>
            <person name="Clum A."/>
            <person name="Nolan M."/>
            <person name="Lipzen A."/>
            <person name="Salamov A."/>
            <person name="Henrissat B."/>
            <person name="Wiebenga A."/>
            <person name="De Vries R.P."/>
            <person name="Grigoriev I.V."/>
            <person name="Mortensen U.H."/>
            <person name="Andersen M.R."/>
            <person name="Baker S.E."/>
        </authorList>
    </citation>
    <scope>NUCLEOTIDE SEQUENCE [LARGE SCALE GENOMIC DNA]</scope>
    <source>
        <strain evidence="5">CBS 115656</strain>
    </source>
</reference>
<keyword evidence="2" id="KW-0547">Nucleotide-binding</keyword>
<sequence length="372" mass="40730">MATHPAIIVLALKGPLTIQHVPTWKPAHREIQVRVEWVPSAPLDVWQVDAGLMVQFPQTLGDTAAGTVVAVGPDVKRLQIGDRVFGMFFQNKTQKGQQVYVTAPETLFGKVLPQSIPLSAAATIPTNFCTAFFALFEKLKIELPWPRPDNFTPSDKDVPALIWGAASSVGQSAVQILKHWGYTNVIATASPKHHERIKAYGAAHVFDYRDPNVTASILEILASQGQSKSIRVFDTVASKYGSLIPISKIATQAGSAVAAVLPVVISTSAEKDGLKLSPDVSAEAPWASGVEIHPIVVYNYEENQFLRDHLQTEIMPTLLAQGAIKPNNQQIVEGETLLDRARKALDIMRSGTVSGERLVWQVWTEEEFPEFK</sequence>
<gene>
    <name evidence="5" type="ORF">BO87DRAFT_365351</name>
</gene>
<evidence type="ECO:0000256" key="1">
    <source>
        <dbReference type="ARBA" id="ARBA00008072"/>
    </source>
</evidence>
<dbReference type="GO" id="GO:0000166">
    <property type="term" value="F:nucleotide binding"/>
    <property type="evidence" value="ECO:0007669"/>
    <property type="project" value="UniProtKB-KW"/>
</dbReference>
<dbReference type="Gene3D" id="3.40.50.720">
    <property type="entry name" value="NAD(P)-binding Rossmann-like Domain"/>
    <property type="match status" value="1"/>
</dbReference>